<evidence type="ECO:0000313" key="2">
    <source>
        <dbReference type="Proteomes" id="UP000308330"/>
    </source>
</evidence>
<dbReference type="EMBL" id="SZPT01000001">
    <property type="protein sequence ID" value="TKI50586.1"/>
    <property type="molecule type" value="Genomic_DNA"/>
</dbReference>
<keyword evidence="2" id="KW-1185">Reference proteome</keyword>
<comment type="caution">
    <text evidence="1">The sequence shown here is derived from an EMBL/GenBank/DDBJ whole genome shotgun (WGS) entry which is preliminary data.</text>
</comment>
<organism evidence="1 2">
    <name type="scientific">Lysinibacillus tabacifolii</name>
    <dbReference type="NCBI Taxonomy" id="1173107"/>
    <lineage>
        <taxon>Bacteria</taxon>
        <taxon>Bacillati</taxon>
        <taxon>Bacillota</taxon>
        <taxon>Bacilli</taxon>
        <taxon>Bacillales</taxon>
        <taxon>Bacillaceae</taxon>
        <taxon>Lysinibacillus</taxon>
    </lineage>
</organism>
<evidence type="ECO:0000313" key="1">
    <source>
        <dbReference type="EMBL" id="TKI50586.1"/>
    </source>
</evidence>
<sequence length="101" mass="12307">MIVKVGFEYEDDIEYMICLAKVGRNINRLQEEFWDWLFDRKNQHPYWEIHYQDEEGNPVYGVSYRTDAFVYWLNKVKFNKGKNVARLIEVPKTPPKKTIRF</sequence>
<name>A0ABY2T3H1_9BACI</name>
<gene>
    <name evidence="1" type="ORF">FC748_05095</name>
</gene>
<proteinExistence type="predicted"/>
<protein>
    <submittedName>
        <fullName evidence="1">Uncharacterized protein</fullName>
    </submittedName>
</protein>
<reference evidence="1 2" key="1">
    <citation type="submission" date="2019-04" db="EMBL/GenBank/DDBJ databases">
        <title>Lysinibacillus genome sequencing.</title>
        <authorList>
            <person name="Dunlap C."/>
        </authorList>
    </citation>
    <scope>NUCLEOTIDE SEQUENCE [LARGE SCALE GENOMIC DNA]</scope>
    <source>
        <strain evidence="1 2">KCTC 33042</strain>
    </source>
</reference>
<dbReference type="Proteomes" id="UP000308330">
    <property type="component" value="Unassembled WGS sequence"/>
</dbReference>
<dbReference type="RefSeq" id="WP_108030188.1">
    <property type="nucleotide sequence ID" value="NZ_PYUE01000003.1"/>
</dbReference>
<accession>A0ABY2T3H1</accession>